<keyword evidence="2" id="KW-1185">Reference proteome</keyword>
<evidence type="ECO:0000313" key="2">
    <source>
        <dbReference type="Proteomes" id="UP001484097"/>
    </source>
</evidence>
<accession>A0ABV0IJW5</accession>
<sequence>MPIRDAVSRWTITRCDPLVVHAYREAADDELRATSADFPDWFAIWASGVLADLIETLDPEDPWRNTALDDAGAVVLPDGSPFGTWHNATDLLPLPPEGDPALDVGLAAVAQPLSAESALLWHAAQAGREEAREQLLTIEVGGAYPVAAPVIERAMFRRRVFMGQEDAYIPQVCTDWSKRADLITSGQPWDEAGAARLRAGSRVEPGSWRLLA</sequence>
<dbReference type="RefSeq" id="WP_347920434.1">
    <property type="nucleotide sequence ID" value="NZ_JBDXMX010000003.1"/>
</dbReference>
<protein>
    <submittedName>
        <fullName evidence="1">Uncharacterized protein</fullName>
    </submittedName>
</protein>
<gene>
    <name evidence="1" type="ORF">ABDK96_08820</name>
</gene>
<dbReference type="EMBL" id="JBDXMX010000003">
    <property type="protein sequence ID" value="MEO9247780.1"/>
    <property type="molecule type" value="Genomic_DNA"/>
</dbReference>
<evidence type="ECO:0000313" key="1">
    <source>
        <dbReference type="EMBL" id="MEO9247780.1"/>
    </source>
</evidence>
<proteinExistence type="predicted"/>
<comment type="caution">
    <text evidence="1">The sequence shown here is derived from an EMBL/GenBank/DDBJ whole genome shotgun (WGS) entry which is preliminary data.</text>
</comment>
<reference evidence="1 2" key="1">
    <citation type="submission" date="2024-05" db="EMBL/GenBank/DDBJ databases">
        <authorList>
            <person name="Yi C."/>
        </authorList>
    </citation>
    <scope>NUCLEOTIDE SEQUENCE [LARGE SCALE GENOMIC DNA]</scope>
    <source>
        <strain evidence="1 2">XS13</strain>
    </source>
</reference>
<name>A0ABV0IJW5_9MICC</name>
<organism evidence="1 2">
    <name type="scientific">Citricoccus nitrophenolicus</name>
    <dbReference type="NCBI Taxonomy" id="863575"/>
    <lineage>
        <taxon>Bacteria</taxon>
        <taxon>Bacillati</taxon>
        <taxon>Actinomycetota</taxon>
        <taxon>Actinomycetes</taxon>
        <taxon>Micrococcales</taxon>
        <taxon>Micrococcaceae</taxon>
        <taxon>Citricoccus</taxon>
    </lineage>
</organism>
<dbReference type="Proteomes" id="UP001484097">
    <property type="component" value="Unassembled WGS sequence"/>
</dbReference>